<dbReference type="Pfam" id="PF00534">
    <property type="entry name" value="Glycos_transf_1"/>
    <property type="match status" value="1"/>
</dbReference>
<protein>
    <submittedName>
        <fullName evidence="5">Putative glycosyl transferase</fullName>
    </submittedName>
</protein>
<proteinExistence type="predicted"/>
<dbReference type="InterPro" id="IPR001296">
    <property type="entry name" value="Glyco_trans_1"/>
</dbReference>
<organism evidence="5 6">
    <name type="scientific">Mycolicibacterium litorale</name>
    <dbReference type="NCBI Taxonomy" id="758802"/>
    <lineage>
        <taxon>Bacteria</taxon>
        <taxon>Bacillati</taxon>
        <taxon>Actinomycetota</taxon>
        <taxon>Actinomycetes</taxon>
        <taxon>Mycobacteriales</taxon>
        <taxon>Mycobacteriaceae</taxon>
        <taxon>Mycolicibacterium</taxon>
    </lineage>
</organism>
<dbReference type="Gene3D" id="3.40.50.2000">
    <property type="entry name" value="Glycogen Phosphorylase B"/>
    <property type="match status" value="2"/>
</dbReference>
<dbReference type="Proteomes" id="UP000515734">
    <property type="component" value="Chromosome"/>
</dbReference>
<evidence type="ECO:0000259" key="4">
    <source>
        <dbReference type="Pfam" id="PF13439"/>
    </source>
</evidence>
<keyword evidence="1" id="KW-0328">Glycosyltransferase</keyword>
<dbReference type="PANTHER" id="PTHR45947:SF3">
    <property type="entry name" value="SULFOQUINOVOSYL TRANSFERASE SQD2"/>
    <property type="match status" value="1"/>
</dbReference>
<dbReference type="PANTHER" id="PTHR45947">
    <property type="entry name" value="SULFOQUINOVOSYL TRANSFERASE SQD2"/>
    <property type="match status" value="1"/>
</dbReference>
<evidence type="ECO:0000256" key="2">
    <source>
        <dbReference type="ARBA" id="ARBA00022679"/>
    </source>
</evidence>
<evidence type="ECO:0000313" key="6">
    <source>
        <dbReference type="Proteomes" id="UP000515734"/>
    </source>
</evidence>
<dbReference type="SUPFAM" id="SSF53756">
    <property type="entry name" value="UDP-Glycosyltransferase/glycogen phosphorylase"/>
    <property type="match status" value="1"/>
</dbReference>
<name>A0A6S6P9J3_9MYCO</name>
<keyword evidence="2 5" id="KW-0808">Transferase</keyword>
<gene>
    <name evidence="5" type="ORF">NIIDNTM18_34750</name>
</gene>
<sequence>MTVAIVHERLTEIAGSENVVAEFARQWPDAPIHIPIVDPRVTAPFSARVRTGALSSAYRAARYRTYAPLLPLVPGWLRRRDFGSADAVLISHHAFAAAAVKAAGPRPTIVYVHSPARWAWDKKMRREEAPSLPGRLALDVLSRLAIAVELDAAPKITSIVANSTTVAQRIKDHWNREARVVHPPVDIDFYTPDAAQTRGDYFLLAGRLVAYKRPDIAIRAAVNAGVKLVVAGDGREAARCRKLAEGGDVTFLGRVSNEEFRDLYRRARAMVMPGEEDFGITPVEAMACGTPVVALGVGGALDSVVDGVTGTFVTGHTDAEIVTNFAEAFASFDNGLFDPGAIRQRAEHFSPEAFRAKMADVVAETLATHRHG</sequence>
<dbReference type="RefSeq" id="WP_185292130.1">
    <property type="nucleotide sequence ID" value="NZ_AP023287.1"/>
</dbReference>
<dbReference type="AlphaFoldDB" id="A0A6S6P9J3"/>
<evidence type="ECO:0000259" key="3">
    <source>
        <dbReference type="Pfam" id="PF00534"/>
    </source>
</evidence>
<feature type="domain" description="Glycosyltransferase subfamily 4-like N-terminal" evidence="4">
    <location>
        <begin position="15"/>
        <end position="188"/>
    </location>
</feature>
<dbReference type="GO" id="GO:1901137">
    <property type="term" value="P:carbohydrate derivative biosynthetic process"/>
    <property type="evidence" value="ECO:0007669"/>
    <property type="project" value="UniProtKB-ARBA"/>
</dbReference>
<evidence type="ECO:0000313" key="5">
    <source>
        <dbReference type="EMBL" id="BCI54197.1"/>
    </source>
</evidence>
<dbReference type="GO" id="GO:0016757">
    <property type="term" value="F:glycosyltransferase activity"/>
    <property type="evidence" value="ECO:0007669"/>
    <property type="project" value="UniProtKB-KW"/>
</dbReference>
<dbReference type="InterPro" id="IPR050194">
    <property type="entry name" value="Glycosyltransferase_grp1"/>
</dbReference>
<dbReference type="GO" id="GO:0008610">
    <property type="term" value="P:lipid biosynthetic process"/>
    <property type="evidence" value="ECO:0007669"/>
    <property type="project" value="UniProtKB-ARBA"/>
</dbReference>
<accession>A0A6S6P9J3</accession>
<dbReference type="InterPro" id="IPR028098">
    <property type="entry name" value="Glyco_trans_4-like_N"/>
</dbReference>
<reference evidence="5 6" key="1">
    <citation type="submission" date="2020-07" db="EMBL/GenBank/DDBJ databases">
        <title>Complete genome sequence of Mycolicibacterium litorale like strain isolated from cardiac implantable electronic device infection.</title>
        <authorList>
            <person name="Fukano H."/>
            <person name="Miyama H."/>
            <person name="Hoshino Y."/>
        </authorList>
    </citation>
    <scope>NUCLEOTIDE SEQUENCE [LARGE SCALE GENOMIC DNA]</scope>
    <source>
        <strain evidence="5 6">NIIDNTM18</strain>
    </source>
</reference>
<feature type="domain" description="Glycosyl transferase family 1" evidence="3">
    <location>
        <begin position="199"/>
        <end position="326"/>
    </location>
</feature>
<dbReference type="Pfam" id="PF13439">
    <property type="entry name" value="Glyco_transf_4"/>
    <property type="match status" value="1"/>
</dbReference>
<dbReference type="EMBL" id="AP023287">
    <property type="protein sequence ID" value="BCI54197.1"/>
    <property type="molecule type" value="Genomic_DNA"/>
</dbReference>
<evidence type="ECO:0000256" key="1">
    <source>
        <dbReference type="ARBA" id="ARBA00022676"/>
    </source>
</evidence>
<dbReference type="GO" id="GO:1903509">
    <property type="term" value="P:liposaccharide metabolic process"/>
    <property type="evidence" value="ECO:0007669"/>
    <property type="project" value="UniProtKB-ARBA"/>
</dbReference>